<dbReference type="InterPro" id="IPR036812">
    <property type="entry name" value="NAD(P)_OxRdtase_dom_sf"/>
</dbReference>
<dbReference type="Gene3D" id="3.20.20.100">
    <property type="entry name" value="NADP-dependent oxidoreductase domain"/>
    <property type="match status" value="1"/>
</dbReference>
<name>A0A413FEB0_9FIRM</name>
<dbReference type="GO" id="GO:0005829">
    <property type="term" value="C:cytosol"/>
    <property type="evidence" value="ECO:0007669"/>
    <property type="project" value="TreeGrafter"/>
</dbReference>
<dbReference type="RefSeq" id="WP_007705073.1">
    <property type="nucleotide sequence ID" value="NZ_JAWRJJ010000033.1"/>
</dbReference>
<sequence length="344" mass="38317">MEYQGKYVPLGNSGLKVSQIAFGCGFRGTPPLEDAVNVITQAIENGINFIDCANIYTIADNEKSEIALGKALEGRRDKAVITSKVGSWVKKDDQGPNGYGGSRYHILREIDNSLRRLKTDHIDVYLLHQPDPTTPPEETMRAMETLCQQGKIRYVGVCNYDAWQVVTALDAQHRINAQPLIAMQNPYNLLNRTLEEETFPMAAHYGVGIMAYGALASGLLGGRYVPGQPMPPQSFWARSPLYREYYPHLFRGQVVEVVASVQKMSRKYGVSMAQIATAWVLTHPEVSCVVAGANTWEDFEDSILAAGLKLEQADIKELDRVSYGMRENFTLPHVTTVMERIKGE</sequence>
<dbReference type="PROSITE" id="PS00062">
    <property type="entry name" value="ALDOKETO_REDUCTASE_2"/>
    <property type="match status" value="1"/>
</dbReference>
<dbReference type="SUPFAM" id="SSF51430">
    <property type="entry name" value="NAD(P)-linked oxidoreductase"/>
    <property type="match status" value="1"/>
</dbReference>
<dbReference type="InterPro" id="IPR023210">
    <property type="entry name" value="NADP_OxRdtase_dom"/>
</dbReference>
<keyword evidence="1" id="KW-0560">Oxidoreductase</keyword>
<evidence type="ECO:0000259" key="2">
    <source>
        <dbReference type="Pfam" id="PF00248"/>
    </source>
</evidence>
<dbReference type="PANTHER" id="PTHR43364:SF4">
    <property type="entry name" value="NAD(P)-LINKED OXIDOREDUCTASE SUPERFAMILY PROTEIN"/>
    <property type="match status" value="1"/>
</dbReference>
<comment type="caution">
    <text evidence="3">The sequence shown here is derived from an EMBL/GenBank/DDBJ whole genome shotgun (WGS) entry which is preliminary data.</text>
</comment>
<dbReference type="GO" id="GO:0016491">
    <property type="term" value="F:oxidoreductase activity"/>
    <property type="evidence" value="ECO:0007669"/>
    <property type="project" value="UniProtKB-KW"/>
</dbReference>
<dbReference type="Pfam" id="PF00248">
    <property type="entry name" value="Aldo_ket_red"/>
    <property type="match status" value="1"/>
</dbReference>
<evidence type="ECO:0000256" key="1">
    <source>
        <dbReference type="ARBA" id="ARBA00023002"/>
    </source>
</evidence>
<evidence type="ECO:0000313" key="4">
    <source>
        <dbReference type="Proteomes" id="UP000283880"/>
    </source>
</evidence>
<dbReference type="InterPro" id="IPR050523">
    <property type="entry name" value="AKR_Detox_Biosynth"/>
</dbReference>
<feature type="domain" description="NADP-dependent oxidoreductase" evidence="2">
    <location>
        <begin position="29"/>
        <end position="321"/>
    </location>
</feature>
<dbReference type="OrthoDB" id="9804790at2"/>
<dbReference type="InterPro" id="IPR018170">
    <property type="entry name" value="Aldo/ket_reductase_CS"/>
</dbReference>
<dbReference type="AlphaFoldDB" id="A0A413FEB0"/>
<dbReference type="EMBL" id="QSBM01000010">
    <property type="protein sequence ID" value="RGX28772.1"/>
    <property type="molecule type" value="Genomic_DNA"/>
</dbReference>
<evidence type="ECO:0000313" key="3">
    <source>
        <dbReference type="EMBL" id="RGX28772.1"/>
    </source>
</evidence>
<dbReference type="PANTHER" id="PTHR43364">
    <property type="entry name" value="NADH-SPECIFIC METHYLGLYOXAL REDUCTASE-RELATED"/>
    <property type="match status" value="1"/>
</dbReference>
<dbReference type="FunFam" id="3.20.20.100:FF:000004">
    <property type="entry name" value="Oxidoreductase, aldo/keto reductase"/>
    <property type="match status" value="1"/>
</dbReference>
<proteinExistence type="predicted"/>
<organism evidence="3 4">
    <name type="scientific">Enterocloster asparagiformis</name>
    <dbReference type="NCBI Taxonomy" id="333367"/>
    <lineage>
        <taxon>Bacteria</taxon>
        <taxon>Bacillati</taxon>
        <taxon>Bacillota</taxon>
        <taxon>Clostridia</taxon>
        <taxon>Lachnospirales</taxon>
        <taxon>Lachnospiraceae</taxon>
        <taxon>Enterocloster</taxon>
    </lineage>
</organism>
<dbReference type="Proteomes" id="UP000283880">
    <property type="component" value="Unassembled WGS sequence"/>
</dbReference>
<reference evidence="3 4" key="1">
    <citation type="submission" date="2018-08" db="EMBL/GenBank/DDBJ databases">
        <title>A genome reference for cultivated species of the human gut microbiota.</title>
        <authorList>
            <person name="Zou Y."/>
            <person name="Xue W."/>
            <person name="Luo G."/>
        </authorList>
    </citation>
    <scope>NUCLEOTIDE SEQUENCE [LARGE SCALE GENOMIC DNA]</scope>
    <source>
        <strain evidence="3 4">AF04-15</strain>
    </source>
</reference>
<protein>
    <submittedName>
        <fullName evidence="3">Aldo/keto reductase</fullName>
    </submittedName>
</protein>
<gene>
    <name evidence="3" type="ORF">DWV29_14260</name>
</gene>
<accession>A0A413FEB0</accession>